<dbReference type="SUPFAM" id="SSF53335">
    <property type="entry name" value="S-adenosyl-L-methionine-dependent methyltransferases"/>
    <property type="match status" value="1"/>
</dbReference>
<keyword evidence="1" id="KW-0677">Repeat</keyword>
<protein>
    <recommendedName>
        <fullName evidence="5">Methyltransferase-like protein 23</fullName>
    </recommendedName>
</protein>
<dbReference type="PANTHER" id="PTHR18896:SF70">
    <property type="entry name" value="OS02G0120200 PROTEIN"/>
    <property type="match status" value="1"/>
</dbReference>
<reference evidence="3 4" key="1">
    <citation type="journal article" date="2005" name="PLoS Biol.">
        <title>The genomes of Oryza sativa: a history of duplications.</title>
        <authorList>
            <person name="Yu J."/>
            <person name="Wang J."/>
            <person name="Lin W."/>
            <person name="Li S."/>
            <person name="Li H."/>
            <person name="Zhou J."/>
            <person name="Ni P."/>
            <person name="Dong W."/>
            <person name="Hu S."/>
            <person name="Zeng C."/>
            <person name="Zhang J."/>
            <person name="Zhang Y."/>
            <person name="Li R."/>
            <person name="Xu Z."/>
            <person name="Li S."/>
            <person name="Li X."/>
            <person name="Zheng H."/>
            <person name="Cong L."/>
            <person name="Lin L."/>
            <person name="Yin J."/>
            <person name="Geng J."/>
            <person name="Li G."/>
            <person name="Shi J."/>
            <person name="Liu J."/>
            <person name="Lv H."/>
            <person name="Li J."/>
            <person name="Wang J."/>
            <person name="Deng Y."/>
            <person name="Ran L."/>
            <person name="Shi X."/>
            <person name="Wang X."/>
            <person name="Wu Q."/>
            <person name="Li C."/>
            <person name="Ren X."/>
            <person name="Wang J."/>
            <person name="Wang X."/>
            <person name="Li D."/>
            <person name="Liu D."/>
            <person name="Zhang X."/>
            <person name="Ji Z."/>
            <person name="Zhao W."/>
            <person name="Sun Y."/>
            <person name="Zhang Z."/>
            <person name="Bao J."/>
            <person name="Han Y."/>
            <person name="Dong L."/>
            <person name="Ji J."/>
            <person name="Chen P."/>
            <person name="Wu S."/>
            <person name="Liu J."/>
            <person name="Xiao Y."/>
            <person name="Bu D."/>
            <person name="Tan J."/>
            <person name="Yang L."/>
            <person name="Ye C."/>
            <person name="Zhang J."/>
            <person name="Xu J."/>
            <person name="Zhou Y."/>
            <person name="Yu Y."/>
            <person name="Zhang B."/>
            <person name="Zhuang S."/>
            <person name="Wei H."/>
            <person name="Liu B."/>
            <person name="Lei M."/>
            <person name="Yu H."/>
            <person name="Li Y."/>
            <person name="Xu H."/>
            <person name="Wei S."/>
            <person name="He X."/>
            <person name="Fang L."/>
            <person name="Zhang Z."/>
            <person name="Zhang Y."/>
            <person name="Huang X."/>
            <person name="Su Z."/>
            <person name="Tong W."/>
            <person name="Li J."/>
            <person name="Tong Z."/>
            <person name="Li S."/>
            <person name="Ye J."/>
            <person name="Wang L."/>
            <person name="Fang L."/>
            <person name="Lei T."/>
            <person name="Chen C."/>
            <person name="Chen H."/>
            <person name="Xu Z."/>
            <person name="Li H."/>
            <person name="Huang H."/>
            <person name="Zhang F."/>
            <person name="Xu H."/>
            <person name="Li N."/>
            <person name="Zhao C."/>
            <person name="Li S."/>
            <person name="Dong L."/>
            <person name="Huang Y."/>
            <person name="Li L."/>
            <person name="Xi Y."/>
            <person name="Qi Q."/>
            <person name="Li W."/>
            <person name="Zhang B."/>
            <person name="Hu W."/>
            <person name="Zhang Y."/>
            <person name="Tian X."/>
            <person name="Jiao Y."/>
            <person name="Liang X."/>
            <person name="Jin J."/>
            <person name="Gao L."/>
            <person name="Zheng W."/>
            <person name="Hao B."/>
            <person name="Liu S."/>
            <person name="Wang W."/>
            <person name="Yuan L."/>
            <person name="Cao M."/>
            <person name="McDermott J."/>
            <person name="Samudrala R."/>
            <person name="Wang J."/>
            <person name="Wong G.K."/>
            <person name="Yang H."/>
        </authorList>
    </citation>
    <scope>NUCLEOTIDE SEQUENCE [LARGE SCALE GENOMIC DNA]</scope>
    <source>
        <strain evidence="4">cv. 93-11</strain>
    </source>
</reference>
<name>B8AGJ6_ORYSI</name>
<dbReference type="PANTHER" id="PTHR18896">
    <property type="entry name" value="PHOSPHOLIPASE D"/>
    <property type="match status" value="1"/>
</dbReference>
<dbReference type="Proteomes" id="UP000007015">
    <property type="component" value="Chromosome 2"/>
</dbReference>
<evidence type="ECO:0008006" key="5">
    <source>
        <dbReference type="Google" id="ProtNLM"/>
    </source>
</evidence>
<evidence type="ECO:0000256" key="1">
    <source>
        <dbReference type="ARBA" id="ARBA00022737"/>
    </source>
</evidence>
<dbReference type="HOGENOM" id="CLU_861626_0_0_1"/>
<dbReference type="Gramene" id="BGIOSGA007405-TA">
    <property type="protein sequence ID" value="BGIOSGA007405-PA"/>
    <property type="gene ID" value="BGIOSGA007405"/>
</dbReference>
<dbReference type="InterPro" id="IPR019410">
    <property type="entry name" value="Methyltransf_16"/>
</dbReference>
<dbReference type="InterPro" id="IPR029063">
    <property type="entry name" value="SAM-dependent_MTases_sf"/>
</dbReference>
<dbReference type="AlphaFoldDB" id="B8AGJ6"/>
<dbReference type="EMBL" id="CM000127">
    <property type="protein sequence ID" value="EEC72364.1"/>
    <property type="molecule type" value="Genomic_DNA"/>
</dbReference>
<evidence type="ECO:0000313" key="4">
    <source>
        <dbReference type="Proteomes" id="UP000007015"/>
    </source>
</evidence>
<gene>
    <name evidence="3" type="ORF">OsI_05622</name>
</gene>
<evidence type="ECO:0000313" key="3">
    <source>
        <dbReference type="EMBL" id="EEC72364.1"/>
    </source>
</evidence>
<accession>B8AGJ6</accession>
<dbReference type="STRING" id="39946.B8AGJ6"/>
<dbReference type="GO" id="GO:0005886">
    <property type="term" value="C:plasma membrane"/>
    <property type="evidence" value="ECO:0007669"/>
    <property type="project" value="TreeGrafter"/>
</dbReference>
<dbReference type="Gene3D" id="3.40.50.150">
    <property type="entry name" value="Vaccinia Virus protein VP39"/>
    <property type="match status" value="1"/>
</dbReference>
<dbReference type="SUPFAM" id="SSF56024">
    <property type="entry name" value="Phospholipase D/nuclease"/>
    <property type="match status" value="1"/>
</dbReference>
<keyword evidence="4" id="KW-1185">Reference proteome</keyword>
<evidence type="ECO:0000256" key="2">
    <source>
        <dbReference type="ARBA" id="ARBA00023098"/>
    </source>
</evidence>
<sequence>MANSDSSLPASPRRAKAHWKDDALLKLERISWILSPSDSGAGDGDGGDSHLYALPDGHPDCWNAQVFRSVDSGSVKGLPRCWETKKMEAKHLVCDKNVTVEQSIHTAYVRAIRSAKRFIYIENQYFIGSSFAWPSYKHQEGRHHLNLLNLSHHLSESLGAGTSLPGLVAAKVGADVTLTDIAHNTEVLNNIRQVCGLNNVNCTVLGLTWGEWDEPTFDLHPDVILGADVLYDSAKFDDLFATVSFLLENSPGAMFITTYHNRSGHHLIEFLMVKWGLKCLKLRDGFSFLPSCKAASLQGNIQLVEIALDKEKPNCSSADENNL</sequence>
<dbReference type="GO" id="GO:0009395">
    <property type="term" value="P:phospholipid catabolic process"/>
    <property type="evidence" value="ECO:0007669"/>
    <property type="project" value="TreeGrafter"/>
</dbReference>
<proteinExistence type="predicted"/>
<keyword evidence="2" id="KW-0443">Lipid metabolism</keyword>
<dbReference type="Pfam" id="PF10294">
    <property type="entry name" value="Methyltransf_16"/>
    <property type="match status" value="1"/>
</dbReference>
<organism evidence="3 4">
    <name type="scientific">Oryza sativa subsp. indica</name>
    <name type="common">Rice</name>
    <dbReference type="NCBI Taxonomy" id="39946"/>
    <lineage>
        <taxon>Eukaryota</taxon>
        <taxon>Viridiplantae</taxon>
        <taxon>Streptophyta</taxon>
        <taxon>Embryophyta</taxon>
        <taxon>Tracheophyta</taxon>
        <taxon>Spermatophyta</taxon>
        <taxon>Magnoliopsida</taxon>
        <taxon>Liliopsida</taxon>
        <taxon>Poales</taxon>
        <taxon>Poaceae</taxon>
        <taxon>BOP clade</taxon>
        <taxon>Oryzoideae</taxon>
        <taxon>Oryzeae</taxon>
        <taxon>Oryzinae</taxon>
        <taxon>Oryza</taxon>
        <taxon>Oryza sativa</taxon>
    </lineage>
</organism>
<dbReference type="InterPro" id="IPR015679">
    <property type="entry name" value="PLipase_D_fam"/>
</dbReference>
<dbReference type="GO" id="GO:0004630">
    <property type="term" value="F:phospholipase D activity"/>
    <property type="evidence" value="ECO:0007669"/>
    <property type="project" value="TreeGrafter"/>
</dbReference>